<dbReference type="OrthoDB" id="330912at2759"/>
<keyword evidence="2" id="KW-0732">Signal</keyword>
<accession>F0VLD4</accession>
<dbReference type="SUPFAM" id="SSF49777">
    <property type="entry name" value="PEBP-like"/>
    <property type="match status" value="1"/>
</dbReference>
<keyword evidence="5" id="KW-1185">Reference proteome</keyword>
<feature type="region of interest" description="Disordered" evidence="1">
    <location>
        <begin position="176"/>
        <end position="202"/>
    </location>
</feature>
<reference evidence="5" key="3">
    <citation type="journal article" date="2012" name="PLoS Pathog.">
        <title>Comparative genomics of the apicomplexan parasites Toxoplasma gondii and Neospora caninum: Coccidia differing in host range and transmission strategy.</title>
        <authorList>
            <person name="Reid A.J."/>
            <person name="Vermont S.J."/>
            <person name="Cotton J.A."/>
            <person name="Harris D."/>
            <person name="Hill-Cawthorne G.A."/>
            <person name="Konen-Waisman S."/>
            <person name="Latham S.M."/>
            <person name="Mourier T."/>
            <person name="Norton R."/>
            <person name="Quail M.A."/>
            <person name="Sanders M."/>
            <person name="Shanmugam D."/>
            <person name="Sohal A."/>
            <person name="Wasmuth J.D."/>
            <person name="Brunk B."/>
            <person name="Grigg M.E."/>
            <person name="Howard J.C."/>
            <person name="Parkinson J."/>
            <person name="Roos D.S."/>
            <person name="Trees A.J."/>
            <person name="Berriman M."/>
            <person name="Pain A."/>
            <person name="Wastling J.M."/>
        </authorList>
    </citation>
    <scope>NUCLEOTIDE SEQUENCE [LARGE SCALE GENOMIC DNA]</scope>
    <source>
        <strain evidence="5">Liverpool</strain>
    </source>
</reference>
<dbReference type="InParanoid" id="F0VLD4"/>
<protein>
    <submittedName>
        <fullName evidence="4">PEBP family protein, putative</fullName>
    </submittedName>
</protein>
<reference evidence="3" key="2">
    <citation type="submission" date="2011-03" db="EMBL/GenBank/DDBJ databases">
        <title>Comparative genomics and transcriptomics of Neospora caninum and Toxoplasma gondii.</title>
        <authorList>
            <person name="Reid A.J."/>
            <person name="Sohal A."/>
            <person name="Harris D."/>
            <person name="Quail M."/>
            <person name="Sanders M."/>
            <person name="Berriman M."/>
            <person name="Wastling J.M."/>
            <person name="Pain A."/>
        </authorList>
    </citation>
    <scope>NUCLEOTIDE SEQUENCE</scope>
    <source>
        <strain evidence="3">Liverpool</strain>
    </source>
</reference>
<dbReference type="VEuPathDB" id="ToxoDB:NCLIV_044960"/>
<evidence type="ECO:0000313" key="5">
    <source>
        <dbReference type="Proteomes" id="UP000007494"/>
    </source>
</evidence>
<dbReference type="GeneID" id="13442042"/>
<evidence type="ECO:0000313" key="4">
    <source>
        <dbReference type="EMBL" id="CEL68758.1"/>
    </source>
</evidence>
<name>F0VLD4_NEOCL</name>
<dbReference type="AlphaFoldDB" id="F0VLD4"/>
<gene>
    <name evidence="4" type="ORF">BN1204_044960</name>
    <name evidence="3" type="ORF">NCLIV_044960</name>
</gene>
<evidence type="ECO:0000256" key="1">
    <source>
        <dbReference type="SAM" id="MobiDB-lite"/>
    </source>
</evidence>
<dbReference type="EMBL" id="LN714485">
    <property type="protein sequence ID" value="CEL68758.1"/>
    <property type="molecule type" value="Genomic_DNA"/>
</dbReference>
<reference evidence="3" key="1">
    <citation type="submission" date="2011-02" db="EMBL/GenBank/DDBJ databases">
        <authorList>
            <person name="Aslett M."/>
        </authorList>
    </citation>
    <scope>NUCLEOTIDE SEQUENCE</scope>
    <source>
        <strain evidence="3">Liverpool</strain>
    </source>
</reference>
<dbReference type="OMA" id="YFELMAY"/>
<dbReference type="Gene3D" id="3.90.280.10">
    <property type="entry name" value="PEBP-like"/>
    <property type="match status" value="1"/>
</dbReference>
<organism evidence="3 5">
    <name type="scientific">Neospora caninum (strain Liverpool)</name>
    <dbReference type="NCBI Taxonomy" id="572307"/>
    <lineage>
        <taxon>Eukaryota</taxon>
        <taxon>Sar</taxon>
        <taxon>Alveolata</taxon>
        <taxon>Apicomplexa</taxon>
        <taxon>Conoidasida</taxon>
        <taxon>Coccidia</taxon>
        <taxon>Eucoccidiorida</taxon>
        <taxon>Eimeriorina</taxon>
        <taxon>Sarcocystidae</taxon>
        <taxon>Neospora</taxon>
    </lineage>
</organism>
<feature type="signal peptide" evidence="2">
    <location>
        <begin position="1"/>
        <end position="26"/>
    </location>
</feature>
<dbReference type="EMBL" id="FR823391">
    <property type="protein sequence ID" value="CBZ54062.1"/>
    <property type="molecule type" value="Genomic_DNA"/>
</dbReference>
<dbReference type="InterPro" id="IPR036610">
    <property type="entry name" value="PEBP-like_sf"/>
</dbReference>
<sequence>MGFSMRRRWAASATLSFCVLLKCATCQTESDFRIENPGFGVSSCDDTSSMALLPDKHFGSNCGDKNEIPQLTWNDAPFDTGSFAVIVTDTSSNKMPFANLIVWDIPLSVTSIGPQTNFSTIGAVSGTNDTGNIGYSGLCPEKQACVKVSVYALRPSSLGLASSATYTELHKKLLKLSEDGGKHPRPTPTRSAKKIKTDCRAR</sequence>
<proteinExistence type="predicted"/>
<dbReference type="eggNOG" id="ENOG502T0BQ">
    <property type="taxonomic scope" value="Eukaryota"/>
</dbReference>
<dbReference type="RefSeq" id="XP_003884093.1">
    <property type="nucleotide sequence ID" value="XM_003884044.1"/>
</dbReference>
<evidence type="ECO:0000256" key="2">
    <source>
        <dbReference type="SAM" id="SignalP"/>
    </source>
</evidence>
<dbReference type="InterPro" id="IPR008914">
    <property type="entry name" value="PEBP"/>
</dbReference>
<reference evidence="4" key="4">
    <citation type="journal article" date="2015" name="PLoS ONE">
        <title>Comprehensive Evaluation of Toxoplasma gondii VEG and Neospora caninum LIV Genomes with Tachyzoite Stage Transcriptome and Proteome Defines Novel Transcript Features.</title>
        <authorList>
            <person name="Ramaprasad A."/>
            <person name="Mourier T."/>
            <person name="Naeem R."/>
            <person name="Malas T.B."/>
            <person name="Moussa E."/>
            <person name="Panigrahi A."/>
            <person name="Vermont S.J."/>
            <person name="Otto T.D."/>
            <person name="Wastling J."/>
            <person name="Pain A."/>
        </authorList>
    </citation>
    <scope>NUCLEOTIDE SEQUENCE</scope>
    <source>
        <strain evidence="4">Liverpool</strain>
    </source>
</reference>
<feature type="chain" id="PRO_5007655368" evidence="2">
    <location>
        <begin position="27"/>
        <end position="202"/>
    </location>
</feature>
<evidence type="ECO:0000313" key="3">
    <source>
        <dbReference type="EMBL" id="CBZ54062.1"/>
    </source>
</evidence>
<dbReference type="Proteomes" id="UP000007494">
    <property type="component" value="Chromosome X"/>
</dbReference>
<dbReference type="Pfam" id="PF01161">
    <property type="entry name" value="PBP"/>
    <property type="match status" value="1"/>
</dbReference>